<reference evidence="3" key="1">
    <citation type="journal article" date="2017" name="Ticks Tick Borne Dis.">
        <title>An insight into the sialome of Hyalomma excavatum.</title>
        <authorList>
            <person name="Ribeiro J.M."/>
            <person name="Slovak M."/>
            <person name="Francischetti I.M."/>
        </authorList>
    </citation>
    <scope>NUCLEOTIDE SEQUENCE</scope>
    <source>
        <strain evidence="3">Samish</strain>
        <tissue evidence="3">Salivary glands</tissue>
    </source>
</reference>
<evidence type="ECO:0000313" key="3">
    <source>
        <dbReference type="EMBL" id="JAP67648.1"/>
    </source>
</evidence>
<name>A0A131XND7_9ACAR</name>
<feature type="signal peptide" evidence="2">
    <location>
        <begin position="1"/>
        <end position="20"/>
    </location>
</feature>
<evidence type="ECO:0000256" key="1">
    <source>
        <dbReference type="SAM" id="MobiDB-lite"/>
    </source>
</evidence>
<feature type="region of interest" description="Disordered" evidence="1">
    <location>
        <begin position="28"/>
        <end position="50"/>
    </location>
</feature>
<sequence length="188" mass="21116">MARDVITLIASYTLMTLVLTEQRAANVNGNTDSKPTCETPVGELDGDPETTDNDLRYIYNGKNCTSVLVKPERFNETYPDRISCIKECSQGQDTTSCTNRPPDACSKDKGQDEDPNTCENLFGDGGPYVAYYYNATLGVCKEYCVCEDPEDRNEQTNFFNLDEFCDYRCRGYKEFKEAQAVQIETSAS</sequence>
<proteinExistence type="evidence at transcript level"/>
<feature type="region of interest" description="Disordered" evidence="1">
    <location>
        <begin position="91"/>
        <end position="114"/>
    </location>
</feature>
<accession>A0A131XND7</accession>
<protein>
    <submittedName>
        <fullName evidence="3">Putative serine proteinase inhibitor</fullName>
    </submittedName>
</protein>
<organism evidence="3">
    <name type="scientific">Hyalomma excavatum</name>
    <dbReference type="NCBI Taxonomy" id="257692"/>
    <lineage>
        <taxon>Eukaryota</taxon>
        <taxon>Metazoa</taxon>
        <taxon>Ecdysozoa</taxon>
        <taxon>Arthropoda</taxon>
        <taxon>Chelicerata</taxon>
        <taxon>Arachnida</taxon>
        <taxon>Acari</taxon>
        <taxon>Parasitiformes</taxon>
        <taxon>Ixodida</taxon>
        <taxon>Ixodoidea</taxon>
        <taxon>Ixodidae</taxon>
        <taxon>Hyalomminae</taxon>
        <taxon>Hyalomma</taxon>
    </lineage>
</organism>
<dbReference type="EMBL" id="GEFH01000933">
    <property type="protein sequence ID" value="JAP67648.1"/>
    <property type="molecule type" value="mRNA"/>
</dbReference>
<feature type="chain" id="PRO_5007283981" evidence="2">
    <location>
        <begin position="21"/>
        <end position="188"/>
    </location>
</feature>
<keyword evidence="2" id="KW-0732">Signal</keyword>
<evidence type="ECO:0000256" key="2">
    <source>
        <dbReference type="SAM" id="SignalP"/>
    </source>
</evidence>
<dbReference type="AlphaFoldDB" id="A0A131XND7"/>